<sequence>MQNLGCQVDAGTAIATLVALRVDLENEATATQMRPLLIKRDIVASSLQLIATHSLIMHVSTSREVVEHSVAILALVARQSKKGASQLAAEGGTKLLLVLLRSFSKAPLTIVNICDALIASVPNDRNAGQVAKAIGGMDLLMTLCAKNGRKHAVTKSTVQLLCVFCRSAPANADAVASSKVLKDMLASCRRNAAFPEVCMSTLSVAVAAASRHDKFSALLSRADIIDFCVEVTAFFSDDLAIVTKLLDLLQRLRFDAHAVAAIQTQRLFSKLYPLIGLQLGRSKVLYKLCVVLWKLHALEHQQCQNREWARWMSHQTSVNYAPSQRLESDEVHAHETAGVPLIRAQHLDDSDVPHGAAFRDIVEASGTERGTLSEASSGHGDTQLEVLLKLVHDLNESRAQTLSRPRCVYCAPRTYFGHTIDACAENSELGQPSPGVLQFESRFESGNLGRVQHVAGHRYNLWLSADTNSFGHVQWFYFAIYGMRHGVEYRFNIVNLEKPDSMFNHGMRPVMFCPRSARSLGLGWVRCGAEIAYVQNPFCKDASEESSRKQTQCFSALMTLSLPPEMASRSACDAATSPVFIAYCFPYGVTNLNRDLEELAARPVAASRMRRDELCRTVGGISCPLLTITNFDQSTLIGIEKEAERPTLVPLAERPVMFLSARVHPGESNASWVMRGALRFLLSDDPVAAKLCDSVVFKVVPMLNPDGVAVGNHRCNLIGHDLNRQWTKPDEHLSPTIFHYRRLIKQTVKQEQRVAKLFLDMHGHSRKPGIFLYGCEDAKQFGMAEQVFPRLVERVAHPDIFNLAMCSHKIVKSKMNCARVAVWRDFRIQSSFTMEASMSGNCVEHFSLRDLERMGQDAMRAAWDLVDPAQTQVNRVRRELQQSFPKRFLQPLADPAVAVPAEEARERDSPRDAKTPSKGRRKGPSRTLHQRC</sequence>
<evidence type="ECO:0000256" key="6">
    <source>
        <dbReference type="SAM" id="MobiDB-lite"/>
    </source>
</evidence>
<dbReference type="Pfam" id="PF00246">
    <property type="entry name" value="Peptidase_M14"/>
    <property type="match status" value="1"/>
</dbReference>
<evidence type="ECO:0000313" key="8">
    <source>
        <dbReference type="EMBL" id="CAK9010994.1"/>
    </source>
</evidence>
<keyword evidence="9" id="KW-1185">Reference proteome</keyword>
<comment type="cofactor">
    <cofactor evidence="1">
        <name>Zn(2+)</name>
        <dbReference type="ChEBI" id="CHEBI:29105"/>
    </cofactor>
</comment>
<organism evidence="8 9">
    <name type="scientific">Durusdinium trenchii</name>
    <dbReference type="NCBI Taxonomy" id="1381693"/>
    <lineage>
        <taxon>Eukaryota</taxon>
        <taxon>Sar</taxon>
        <taxon>Alveolata</taxon>
        <taxon>Dinophyceae</taxon>
        <taxon>Suessiales</taxon>
        <taxon>Symbiodiniaceae</taxon>
        <taxon>Durusdinium</taxon>
    </lineage>
</organism>
<feature type="domain" description="Peptidase M14" evidence="7">
    <location>
        <begin position="583"/>
        <end position="866"/>
    </location>
</feature>
<dbReference type="InterPro" id="IPR016024">
    <property type="entry name" value="ARM-type_fold"/>
</dbReference>
<keyword evidence="8" id="KW-0645">Protease</keyword>
<dbReference type="InterPro" id="IPR050821">
    <property type="entry name" value="Cytosolic_carboxypeptidase"/>
</dbReference>
<dbReference type="InterPro" id="IPR040626">
    <property type="entry name" value="Pepdidase_M14_N"/>
</dbReference>
<feature type="region of interest" description="Disordered" evidence="6">
    <location>
        <begin position="899"/>
        <end position="932"/>
    </location>
</feature>
<dbReference type="Gene3D" id="1.25.10.10">
    <property type="entry name" value="Leucine-rich Repeat Variant"/>
    <property type="match status" value="1"/>
</dbReference>
<dbReference type="PROSITE" id="PS52035">
    <property type="entry name" value="PEPTIDASE_M14"/>
    <property type="match status" value="1"/>
</dbReference>
<keyword evidence="8" id="KW-0121">Carboxypeptidase</keyword>
<evidence type="ECO:0000259" key="7">
    <source>
        <dbReference type="PROSITE" id="PS52035"/>
    </source>
</evidence>
<dbReference type="InterPro" id="IPR000834">
    <property type="entry name" value="Peptidase_M14"/>
</dbReference>
<proteinExistence type="inferred from homology"/>
<dbReference type="PANTHER" id="PTHR12756:SF11">
    <property type="entry name" value="CYTOSOLIC CARBOXYPEPTIDASE 1"/>
    <property type="match status" value="1"/>
</dbReference>
<feature type="compositionally biased region" description="Basic residues" evidence="6">
    <location>
        <begin position="917"/>
        <end position="932"/>
    </location>
</feature>
<dbReference type="GO" id="GO:0004180">
    <property type="term" value="F:carboxypeptidase activity"/>
    <property type="evidence" value="ECO:0007669"/>
    <property type="project" value="UniProtKB-KW"/>
</dbReference>
<gene>
    <name evidence="8" type="ORF">SCF082_LOCUS10898</name>
</gene>
<reference evidence="8 9" key="1">
    <citation type="submission" date="2024-02" db="EMBL/GenBank/DDBJ databases">
        <authorList>
            <person name="Chen Y."/>
            <person name="Shah S."/>
            <person name="Dougan E. K."/>
            <person name="Thang M."/>
            <person name="Chan C."/>
        </authorList>
    </citation>
    <scope>NUCLEOTIDE SEQUENCE [LARGE SCALE GENOMIC DNA]</scope>
</reference>
<keyword evidence="8" id="KW-0378">Hydrolase</keyword>
<evidence type="ECO:0000256" key="5">
    <source>
        <dbReference type="PROSITE-ProRule" id="PRU01379"/>
    </source>
</evidence>
<dbReference type="Gene3D" id="3.40.630.10">
    <property type="entry name" value="Zn peptidases"/>
    <property type="match status" value="1"/>
</dbReference>
<evidence type="ECO:0000256" key="2">
    <source>
        <dbReference type="ARBA" id="ARBA00005988"/>
    </source>
</evidence>
<feature type="compositionally biased region" description="Basic and acidic residues" evidence="6">
    <location>
        <begin position="902"/>
        <end position="915"/>
    </location>
</feature>
<feature type="active site" description="Proton donor/acceptor" evidence="5">
    <location>
        <position position="835"/>
    </location>
</feature>
<accession>A0ABP0J9D0</accession>
<evidence type="ECO:0000256" key="3">
    <source>
        <dbReference type="ARBA" id="ARBA00024524"/>
    </source>
</evidence>
<dbReference type="SUPFAM" id="SSF53187">
    <property type="entry name" value="Zn-dependent exopeptidases"/>
    <property type="match status" value="1"/>
</dbReference>
<comment type="similarity">
    <text evidence="2 5">Belongs to the peptidase M14 family.</text>
</comment>
<protein>
    <recommendedName>
        <fullName evidence="4">tubulin-glutamate carboxypeptidase</fullName>
        <ecNumber evidence="4">3.4.17.24</ecNumber>
    </recommendedName>
</protein>
<name>A0ABP0J9D0_9DINO</name>
<dbReference type="InterPro" id="IPR011989">
    <property type="entry name" value="ARM-like"/>
</dbReference>
<dbReference type="Pfam" id="PF18027">
    <property type="entry name" value="Pepdidase_M14_N"/>
    <property type="match status" value="1"/>
</dbReference>
<evidence type="ECO:0000313" key="9">
    <source>
        <dbReference type="Proteomes" id="UP001642464"/>
    </source>
</evidence>
<dbReference type="EMBL" id="CAXAMM010006431">
    <property type="protein sequence ID" value="CAK9010994.1"/>
    <property type="molecule type" value="Genomic_DNA"/>
</dbReference>
<dbReference type="Gene3D" id="2.60.40.3120">
    <property type="match status" value="1"/>
</dbReference>
<dbReference type="EC" id="3.4.17.24" evidence="4"/>
<dbReference type="PANTHER" id="PTHR12756">
    <property type="entry name" value="CYTOSOLIC CARBOXYPEPTIDASE"/>
    <property type="match status" value="1"/>
</dbReference>
<dbReference type="Proteomes" id="UP001642464">
    <property type="component" value="Unassembled WGS sequence"/>
</dbReference>
<evidence type="ECO:0000256" key="4">
    <source>
        <dbReference type="ARBA" id="ARBA00026108"/>
    </source>
</evidence>
<comment type="catalytic activity">
    <reaction evidence="3">
        <text>C-terminal L-alpha-aminoacyl-L-glutamyl-L-glutamyl-[tubulin] + H2O = C-terminal L-alpha-aminoacyl-L-glutamyl-[tubulin] + L-glutamate</text>
        <dbReference type="Rhea" id="RHEA:63792"/>
        <dbReference type="Rhea" id="RHEA-COMP:16435"/>
        <dbReference type="Rhea" id="RHEA-COMP:16436"/>
        <dbReference type="ChEBI" id="CHEBI:15377"/>
        <dbReference type="ChEBI" id="CHEBI:29985"/>
        <dbReference type="ChEBI" id="CHEBI:149555"/>
        <dbReference type="ChEBI" id="CHEBI:149556"/>
        <dbReference type="EC" id="3.4.17.24"/>
    </reaction>
    <physiologicalReaction direction="left-to-right" evidence="3">
        <dbReference type="Rhea" id="RHEA:63793"/>
    </physiologicalReaction>
</comment>
<dbReference type="SUPFAM" id="SSF48371">
    <property type="entry name" value="ARM repeat"/>
    <property type="match status" value="1"/>
</dbReference>
<comment type="caution">
    <text evidence="8">The sequence shown here is derived from an EMBL/GenBank/DDBJ whole genome shotgun (WGS) entry which is preliminary data.</text>
</comment>
<evidence type="ECO:0000256" key="1">
    <source>
        <dbReference type="ARBA" id="ARBA00001947"/>
    </source>
</evidence>